<accession>A0A7S3LFH5</accession>
<evidence type="ECO:0000256" key="5">
    <source>
        <dbReference type="SAM" id="MobiDB-lite"/>
    </source>
</evidence>
<evidence type="ECO:0000256" key="1">
    <source>
        <dbReference type="ARBA" id="ARBA00004123"/>
    </source>
</evidence>
<dbReference type="GO" id="GO:0005634">
    <property type="term" value="C:nucleus"/>
    <property type="evidence" value="ECO:0007669"/>
    <property type="project" value="UniProtKB-SubCell"/>
</dbReference>
<dbReference type="SMART" id="SM00415">
    <property type="entry name" value="HSF"/>
    <property type="match status" value="1"/>
</dbReference>
<evidence type="ECO:0000313" key="7">
    <source>
        <dbReference type="EMBL" id="CAE0422192.1"/>
    </source>
</evidence>
<dbReference type="InterPro" id="IPR036388">
    <property type="entry name" value="WH-like_DNA-bd_sf"/>
</dbReference>
<dbReference type="InterPro" id="IPR000232">
    <property type="entry name" value="HSF_DNA-bd"/>
</dbReference>
<protein>
    <recommendedName>
        <fullName evidence="6">HSF-type DNA-binding domain-containing protein</fullName>
    </recommendedName>
</protein>
<gene>
    <name evidence="7" type="ORF">ACOF00016_LOCUS18770</name>
</gene>
<reference evidence="7" key="1">
    <citation type="submission" date="2021-01" db="EMBL/GenBank/DDBJ databases">
        <authorList>
            <person name="Corre E."/>
            <person name="Pelletier E."/>
            <person name="Niang G."/>
            <person name="Scheremetjew M."/>
            <person name="Finn R."/>
            <person name="Kale V."/>
            <person name="Holt S."/>
            <person name="Cochrane G."/>
            <person name="Meng A."/>
            <person name="Brown T."/>
            <person name="Cohen L."/>
        </authorList>
    </citation>
    <scope>NUCLEOTIDE SEQUENCE</scope>
    <source>
        <strain evidence="7">CCMP127</strain>
    </source>
</reference>
<comment type="subcellular location">
    <subcellularLocation>
        <location evidence="1">Nucleus</location>
    </subcellularLocation>
</comment>
<feature type="compositionally biased region" description="Basic and acidic residues" evidence="5">
    <location>
        <begin position="34"/>
        <end position="56"/>
    </location>
</feature>
<dbReference type="EMBL" id="HBIM01025258">
    <property type="protein sequence ID" value="CAE0422192.1"/>
    <property type="molecule type" value="Transcribed_RNA"/>
</dbReference>
<dbReference type="PANTHER" id="PTHR10015:SF206">
    <property type="entry name" value="HSF-TYPE DNA-BINDING DOMAIN-CONTAINING PROTEIN"/>
    <property type="match status" value="1"/>
</dbReference>
<dbReference type="AlphaFoldDB" id="A0A7S3LFH5"/>
<dbReference type="FunFam" id="1.10.10.10:FF:000479">
    <property type="entry name" value="Predicted protein"/>
    <property type="match status" value="1"/>
</dbReference>
<dbReference type="InterPro" id="IPR036390">
    <property type="entry name" value="WH_DNA-bd_sf"/>
</dbReference>
<dbReference type="GO" id="GO:0003700">
    <property type="term" value="F:DNA-binding transcription factor activity"/>
    <property type="evidence" value="ECO:0007669"/>
    <property type="project" value="InterPro"/>
</dbReference>
<dbReference type="GO" id="GO:0043565">
    <property type="term" value="F:sequence-specific DNA binding"/>
    <property type="evidence" value="ECO:0007669"/>
    <property type="project" value="InterPro"/>
</dbReference>
<comment type="similarity">
    <text evidence="4">Belongs to the HSF family.</text>
</comment>
<dbReference type="SUPFAM" id="SSF46785">
    <property type="entry name" value="Winged helix' DNA-binding domain"/>
    <property type="match status" value="1"/>
</dbReference>
<feature type="domain" description="HSF-type DNA-binding" evidence="6">
    <location>
        <begin position="58"/>
        <end position="160"/>
    </location>
</feature>
<keyword evidence="2" id="KW-0238">DNA-binding</keyword>
<dbReference type="Pfam" id="PF00447">
    <property type="entry name" value="HSF_DNA-bind"/>
    <property type="match status" value="1"/>
</dbReference>
<evidence type="ECO:0000259" key="6">
    <source>
        <dbReference type="SMART" id="SM00415"/>
    </source>
</evidence>
<dbReference type="PANTHER" id="PTHR10015">
    <property type="entry name" value="HEAT SHOCK TRANSCRIPTION FACTOR"/>
    <property type="match status" value="1"/>
</dbReference>
<evidence type="ECO:0000256" key="3">
    <source>
        <dbReference type="ARBA" id="ARBA00023242"/>
    </source>
</evidence>
<organism evidence="7">
    <name type="scientific">Amphora coffeiformis</name>
    <dbReference type="NCBI Taxonomy" id="265554"/>
    <lineage>
        <taxon>Eukaryota</taxon>
        <taxon>Sar</taxon>
        <taxon>Stramenopiles</taxon>
        <taxon>Ochrophyta</taxon>
        <taxon>Bacillariophyta</taxon>
        <taxon>Bacillariophyceae</taxon>
        <taxon>Bacillariophycidae</taxon>
        <taxon>Thalassiophysales</taxon>
        <taxon>Catenulaceae</taxon>
        <taxon>Amphora</taxon>
    </lineage>
</organism>
<feature type="region of interest" description="Disordered" evidence="5">
    <location>
        <begin position="19"/>
        <end position="56"/>
    </location>
</feature>
<evidence type="ECO:0000256" key="4">
    <source>
        <dbReference type="RuleBase" id="RU004020"/>
    </source>
</evidence>
<proteinExistence type="inferred from homology"/>
<evidence type="ECO:0000256" key="2">
    <source>
        <dbReference type="ARBA" id="ARBA00023125"/>
    </source>
</evidence>
<name>A0A7S3LFH5_9STRA</name>
<keyword evidence="3" id="KW-0539">Nucleus</keyword>
<sequence>MATNAGALSHLVEAASALAEMQPGRKSATTASPSEEHAPAVVKDEDSKTPTEDNLRSKREIFPERLLSILNDTSLSDIITWLPHGRSFVIIRPDVFAEKVMPTYFPSPDARSSTKYPSFTRKLNRWGFRQATRGPDTGAFHHPLFRRDQPQLCLDMVCQRSRNPSKQAKAKQQQAGNVKIAPLTKESLDSILPSTTTQEVKTNVKVATVSVSDETGSEDSRVAKSSNCPGMARLPAIKQGISSDKEFVQRVLKDHEEMERLRIAKVMLYRAYIKALQDAQGNC</sequence>
<dbReference type="Gene3D" id="1.10.10.10">
    <property type="entry name" value="Winged helix-like DNA-binding domain superfamily/Winged helix DNA-binding domain"/>
    <property type="match status" value="1"/>
</dbReference>